<comment type="function">
    <text evidence="1 10">Controls the rotational direction of flagella during chemotaxis.</text>
</comment>
<keyword evidence="9 10" id="KW-0472">Membrane</keyword>
<evidence type="ECO:0000256" key="2">
    <source>
        <dbReference type="ARBA" id="ARBA00004162"/>
    </source>
</evidence>
<evidence type="ECO:0000256" key="5">
    <source>
        <dbReference type="ARBA" id="ARBA00022500"/>
    </source>
</evidence>
<keyword evidence="4 10" id="KW-1003">Cell membrane</keyword>
<comment type="subcellular location">
    <subcellularLocation>
        <location evidence="2">Cell membrane</location>
        <topology evidence="2">Single-pass membrane protein</topology>
    </subcellularLocation>
</comment>
<dbReference type="EMBL" id="NVSR01000114">
    <property type="protein sequence ID" value="PCI25319.1"/>
    <property type="molecule type" value="Genomic_DNA"/>
</dbReference>
<gene>
    <name evidence="11" type="ORF">COB67_10790</name>
</gene>
<keyword evidence="5 10" id="KW-0145">Chemotaxis</keyword>
<evidence type="ECO:0000256" key="7">
    <source>
        <dbReference type="ARBA" id="ARBA00022779"/>
    </source>
</evidence>
<dbReference type="Pfam" id="PF03748">
    <property type="entry name" value="FliL"/>
    <property type="match status" value="1"/>
</dbReference>
<dbReference type="GO" id="GO:0006935">
    <property type="term" value="P:chemotaxis"/>
    <property type="evidence" value="ECO:0007669"/>
    <property type="project" value="UniProtKB-KW"/>
</dbReference>
<comment type="similarity">
    <text evidence="3 10">Belongs to the FliL family.</text>
</comment>
<reference evidence="12" key="1">
    <citation type="submission" date="2017-08" db="EMBL/GenBank/DDBJ databases">
        <title>A dynamic microbial community with high functional redundancy inhabits the cold, oxic subseafloor aquifer.</title>
        <authorList>
            <person name="Tully B.J."/>
            <person name="Wheat C.G."/>
            <person name="Glazer B.T."/>
            <person name="Huber J.A."/>
        </authorList>
    </citation>
    <scope>NUCLEOTIDE SEQUENCE [LARGE SCALE GENOMIC DNA]</scope>
</reference>
<evidence type="ECO:0000256" key="10">
    <source>
        <dbReference type="RuleBase" id="RU364125"/>
    </source>
</evidence>
<evidence type="ECO:0000313" key="11">
    <source>
        <dbReference type="EMBL" id="PCI25319.1"/>
    </source>
</evidence>
<keyword evidence="7 10" id="KW-0283">Flagellar rotation</keyword>
<comment type="caution">
    <text evidence="11">The sequence shown here is derived from an EMBL/GenBank/DDBJ whole genome shotgun (WGS) entry which is preliminary data.</text>
</comment>
<evidence type="ECO:0000256" key="1">
    <source>
        <dbReference type="ARBA" id="ARBA00002254"/>
    </source>
</evidence>
<protein>
    <recommendedName>
        <fullName evidence="10">Flagellar protein FliL</fullName>
    </recommendedName>
</protein>
<dbReference type="InterPro" id="IPR005503">
    <property type="entry name" value="FliL"/>
</dbReference>
<evidence type="ECO:0000256" key="3">
    <source>
        <dbReference type="ARBA" id="ARBA00008281"/>
    </source>
</evidence>
<organism evidence="11 12">
    <name type="scientific">SAR324 cluster bacterium</name>
    <dbReference type="NCBI Taxonomy" id="2024889"/>
    <lineage>
        <taxon>Bacteria</taxon>
        <taxon>Deltaproteobacteria</taxon>
        <taxon>SAR324 cluster</taxon>
    </lineage>
</organism>
<evidence type="ECO:0000256" key="8">
    <source>
        <dbReference type="ARBA" id="ARBA00022989"/>
    </source>
</evidence>
<evidence type="ECO:0000256" key="6">
    <source>
        <dbReference type="ARBA" id="ARBA00022692"/>
    </source>
</evidence>
<dbReference type="GO" id="GO:0009425">
    <property type="term" value="C:bacterial-type flagellum basal body"/>
    <property type="evidence" value="ECO:0007669"/>
    <property type="project" value="InterPro"/>
</dbReference>
<keyword evidence="6 10" id="KW-0812">Transmembrane</keyword>
<dbReference type="PANTHER" id="PTHR35091:SF2">
    <property type="entry name" value="FLAGELLAR PROTEIN FLIL"/>
    <property type="match status" value="1"/>
</dbReference>
<name>A0A2A4SW66_9DELT</name>
<evidence type="ECO:0000256" key="4">
    <source>
        <dbReference type="ARBA" id="ARBA00022475"/>
    </source>
</evidence>
<sequence>MAEEIIEEGEDSSEEEGSPKKNLLPLIIIGGGVFFLLLSAVVGYWFFFRTEEVGNRAFSQLETEFQAISQQEAVRLNDPLYVDSQVFTVNLIGGQKYLRIALSFALEDAVATLYLTENLPMLEDQVLSVIQELTVADLRSRAGIELLKLSILRTANSIFTNEFIEFSEKKDRLPVKRVLIRRFFLN</sequence>
<evidence type="ECO:0000313" key="12">
    <source>
        <dbReference type="Proteomes" id="UP000218113"/>
    </source>
</evidence>
<proteinExistence type="inferred from homology"/>
<dbReference type="PANTHER" id="PTHR35091">
    <property type="entry name" value="FLAGELLAR PROTEIN FLIL"/>
    <property type="match status" value="1"/>
</dbReference>
<dbReference type="AlphaFoldDB" id="A0A2A4SW66"/>
<dbReference type="Proteomes" id="UP000218113">
    <property type="component" value="Unassembled WGS sequence"/>
</dbReference>
<keyword evidence="8 10" id="KW-1133">Transmembrane helix</keyword>
<evidence type="ECO:0000256" key="9">
    <source>
        <dbReference type="ARBA" id="ARBA00023136"/>
    </source>
</evidence>
<accession>A0A2A4SW66</accession>
<feature type="transmembrane region" description="Helical" evidence="10">
    <location>
        <begin position="23"/>
        <end position="47"/>
    </location>
</feature>
<dbReference type="GO" id="GO:0071978">
    <property type="term" value="P:bacterial-type flagellum-dependent swarming motility"/>
    <property type="evidence" value="ECO:0007669"/>
    <property type="project" value="TreeGrafter"/>
</dbReference>
<dbReference type="GO" id="GO:0005886">
    <property type="term" value="C:plasma membrane"/>
    <property type="evidence" value="ECO:0007669"/>
    <property type="project" value="UniProtKB-SubCell"/>
</dbReference>